<comment type="caution">
    <text evidence="2">The sequence shown here is derived from an EMBL/GenBank/DDBJ whole genome shotgun (WGS) entry which is preliminary data.</text>
</comment>
<accession>A0A1V8RWH0</accession>
<dbReference type="AlphaFoldDB" id="A0A1V8RWH0"/>
<dbReference type="Proteomes" id="UP000191905">
    <property type="component" value="Unassembled WGS sequence"/>
</dbReference>
<sequence>MPESSYASRLLILAAGLAGAAGVALSALAAHKGGAFTGTAANFLLIHAPVFLAAGLLGTGRMLRTACLILLAGLIVFCGDLLMRDLAGARLFAFAAPIGGTLLILGWLGIALSALARA</sequence>
<proteinExistence type="predicted"/>
<dbReference type="STRING" id="1873176.BFN67_01485"/>
<evidence type="ECO:0000313" key="2">
    <source>
        <dbReference type="EMBL" id="OQM77537.1"/>
    </source>
</evidence>
<feature type="transmembrane region" description="Helical" evidence="1">
    <location>
        <begin position="89"/>
        <end position="116"/>
    </location>
</feature>
<keyword evidence="3" id="KW-1185">Reference proteome</keyword>
<dbReference type="Pfam" id="PF04241">
    <property type="entry name" value="DUF423"/>
    <property type="match status" value="1"/>
</dbReference>
<keyword evidence="1" id="KW-1133">Transmembrane helix</keyword>
<gene>
    <name evidence="2" type="ORF">BFN67_01485</name>
</gene>
<feature type="transmembrane region" description="Helical" evidence="1">
    <location>
        <begin position="39"/>
        <end position="58"/>
    </location>
</feature>
<dbReference type="EMBL" id="MDET01000001">
    <property type="protein sequence ID" value="OQM77537.1"/>
    <property type="molecule type" value="Genomic_DNA"/>
</dbReference>
<evidence type="ECO:0000256" key="1">
    <source>
        <dbReference type="SAM" id="Phobius"/>
    </source>
</evidence>
<dbReference type="InterPro" id="IPR006696">
    <property type="entry name" value="DUF423"/>
</dbReference>
<feature type="transmembrane region" description="Helical" evidence="1">
    <location>
        <begin position="65"/>
        <end position="83"/>
    </location>
</feature>
<dbReference type="OrthoDB" id="7173378at2"/>
<protein>
    <submittedName>
        <fullName evidence="2">Oxidoreductase</fullName>
    </submittedName>
</protein>
<organism evidence="2 3">
    <name type="scientific">Manganibacter manganicus</name>
    <dbReference type="NCBI Taxonomy" id="1873176"/>
    <lineage>
        <taxon>Bacteria</taxon>
        <taxon>Pseudomonadati</taxon>
        <taxon>Pseudomonadota</taxon>
        <taxon>Alphaproteobacteria</taxon>
        <taxon>Hyphomicrobiales</taxon>
        <taxon>Phyllobacteriaceae</taxon>
        <taxon>Manganibacter</taxon>
    </lineage>
</organism>
<reference evidence="2 3" key="1">
    <citation type="journal article" date="2016" name="Int. J. Syst. Evol. Microbiol.">
        <title>Pseudaminobacter manganicus sp. nov., isolated from sludge of a manganese mine.</title>
        <authorList>
            <person name="Li J."/>
            <person name="Huang J."/>
            <person name="Liao S."/>
            <person name="Wang G."/>
        </authorList>
    </citation>
    <scope>NUCLEOTIDE SEQUENCE [LARGE SCALE GENOMIC DNA]</scope>
    <source>
        <strain evidence="2 3">JH-7</strain>
    </source>
</reference>
<keyword evidence="1" id="KW-0812">Transmembrane</keyword>
<evidence type="ECO:0000313" key="3">
    <source>
        <dbReference type="Proteomes" id="UP000191905"/>
    </source>
</evidence>
<dbReference type="RefSeq" id="WP_080917803.1">
    <property type="nucleotide sequence ID" value="NZ_MDET01000001.1"/>
</dbReference>
<name>A0A1V8RWH0_9HYPH</name>
<keyword evidence="1" id="KW-0472">Membrane</keyword>